<proteinExistence type="predicted"/>
<name>K1QFG5_MAGGI</name>
<protein>
    <submittedName>
        <fullName evidence="1">Uncharacterized protein</fullName>
    </submittedName>
</protein>
<organism evidence="1">
    <name type="scientific">Magallana gigas</name>
    <name type="common">Pacific oyster</name>
    <name type="synonym">Crassostrea gigas</name>
    <dbReference type="NCBI Taxonomy" id="29159"/>
    <lineage>
        <taxon>Eukaryota</taxon>
        <taxon>Metazoa</taxon>
        <taxon>Spiralia</taxon>
        <taxon>Lophotrochozoa</taxon>
        <taxon>Mollusca</taxon>
        <taxon>Bivalvia</taxon>
        <taxon>Autobranchia</taxon>
        <taxon>Pteriomorphia</taxon>
        <taxon>Ostreida</taxon>
        <taxon>Ostreoidea</taxon>
        <taxon>Ostreidae</taxon>
        <taxon>Magallana</taxon>
    </lineage>
</organism>
<dbReference type="HOGENOM" id="CLU_1751458_0_0_1"/>
<evidence type="ECO:0000313" key="1">
    <source>
        <dbReference type="EMBL" id="EKC27560.1"/>
    </source>
</evidence>
<dbReference type="PROSITE" id="PS50966">
    <property type="entry name" value="ZF_SWIM"/>
    <property type="match status" value="1"/>
</dbReference>
<dbReference type="GO" id="GO:0008270">
    <property type="term" value="F:zinc ion binding"/>
    <property type="evidence" value="ECO:0007669"/>
    <property type="project" value="InterPro"/>
</dbReference>
<dbReference type="InParanoid" id="K1QFG5"/>
<gene>
    <name evidence="1" type="ORF">CGI_10020187</name>
</gene>
<dbReference type="EMBL" id="JH817192">
    <property type="protein sequence ID" value="EKC27560.1"/>
    <property type="molecule type" value="Genomic_DNA"/>
</dbReference>
<sequence>MPTENANSSRLVTKEHIEGNCAIQVYKEEPGLLRVRLQSRHVSSKSYLLWIRYEAGEICGWYCKCRAGARVVGMCAHVAAILWFVGYVRHHKKGKLGVRDRGEFISDASLVDDSDNSSDSEESEPEE</sequence>
<dbReference type="AlphaFoldDB" id="K1QFG5"/>
<dbReference type="InterPro" id="IPR007527">
    <property type="entry name" value="Znf_SWIM"/>
</dbReference>
<reference evidence="1" key="1">
    <citation type="journal article" date="2012" name="Nature">
        <title>The oyster genome reveals stress adaptation and complexity of shell formation.</title>
        <authorList>
            <person name="Zhang G."/>
            <person name="Fang X."/>
            <person name="Guo X."/>
            <person name="Li L."/>
            <person name="Luo R."/>
            <person name="Xu F."/>
            <person name="Yang P."/>
            <person name="Zhang L."/>
            <person name="Wang X."/>
            <person name="Qi H."/>
            <person name="Xiong Z."/>
            <person name="Que H."/>
            <person name="Xie Y."/>
            <person name="Holland P.W."/>
            <person name="Paps J."/>
            <person name="Zhu Y."/>
            <person name="Wu F."/>
            <person name="Chen Y."/>
            <person name="Wang J."/>
            <person name="Peng C."/>
            <person name="Meng J."/>
            <person name="Yang L."/>
            <person name="Liu J."/>
            <person name="Wen B."/>
            <person name="Zhang N."/>
            <person name="Huang Z."/>
            <person name="Zhu Q."/>
            <person name="Feng Y."/>
            <person name="Mount A."/>
            <person name="Hedgecock D."/>
            <person name="Xu Z."/>
            <person name="Liu Y."/>
            <person name="Domazet-Loso T."/>
            <person name="Du Y."/>
            <person name="Sun X."/>
            <person name="Zhang S."/>
            <person name="Liu B."/>
            <person name="Cheng P."/>
            <person name="Jiang X."/>
            <person name="Li J."/>
            <person name="Fan D."/>
            <person name="Wang W."/>
            <person name="Fu W."/>
            <person name="Wang T."/>
            <person name="Wang B."/>
            <person name="Zhang J."/>
            <person name="Peng Z."/>
            <person name="Li Y."/>
            <person name="Li N."/>
            <person name="Wang J."/>
            <person name="Chen M."/>
            <person name="He Y."/>
            <person name="Tan F."/>
            <person name="Song X."/>
            <person name="Zheng Q."/>
            <person name="Huang R."/>
            <person name="Yang H."/>
            <person name="Du X."/>
            <person name="Chen L."/>
            <person name="Yang M."/>
            <person name="Gaffney P.M."/>
            <person name="Wang S."/>
            <person name="Luo L."/>
            <person name="She Z."/>
            <person name="Ming Y."/>
            <person name="Huang W."/>
            <person name="Zhang S."/>
            <person name="Huang B."/>
            <person name="Zhang Y."/>
            <person name="Qu T."/>
            <person name="Ni P."/>
            <person name="Miao G."/>
            <person name="Wang J."/>
            <person name="Wang Q."/>
            <person name="Steinberg C.E."/>
            <person name="Wang H."/>
            <person name="Li N."/>
            <person name="Qian L."/>
            <person name="Zhang G."/>
            <person name="Li Y."/>
            <person name="Yang H."/>
            <person name="Liu X."/>
            <person name="Wang J."/>
            <person name="Yin Y."/>
            <person name="Wang J."/>
        </authorList>
    </citation>
    <scope>NUCLEOTIDE SEQUENCE [LARGE SCALE GENOMIC DNA]</scope>
    <source>
        <strain evidence="1">05x7-T-G4-1.051#20</strain>
    </source>
</reference>
<accession>K1QFG5</accession>